<dbReference type="InterPro" id="IPR050484">
    <property type="entry name" value="Transf_Hexapept/Carb_Anhydrase"/>
</dbReference>
<dbReference type="KEGG" id="kbs:EPA93_10920"/>
<reference evidence="1 2" key="1">
    <citation type="submission" date="2019-01" db="EMBL/GenBank/DDBJ databases">
        <title>Ktedonosporobacter rubrisoli SCAWS-G2.</title>
        <authorList>
            <person name="Huang Y."/>
            <person name="Yan B."/>
        </authorList>
    </citation>
    <scope>NUCLEOTIDE SEQUENCE [LARGE SCALE GENOMIC DNA]</scope>
    <source>
        <strain evidence="1 2">SCAWS-G2</strain>
    </source>
</reference>
<evidence type="ECO:0000313" key="1">
    <source>
        <dbReference type="EMBL" id="QBD76493.1"/>
    </source>
</evidence>
<keyword evidence="2" id="KW-1185">Reference proteome</keyword>
<dbReference type="OrthoDB" id="9803036at2"/>
<dbReference type="AlphaFoldDB" id="A0A4P6JMX3"/>
<gene>
    <name evidence="1" type="ORF">EPA93_10920</name>
</gene>
<accession>A0A4P6JMX3</accession>
<dbReference type="SUPFAM" id="SSF51161">
    <property type="entry name" value="Trimeric LpxA-like enzymes"/>
    <property type="match status" value="1"/>
</dbReference>
<proteinExistence type="predicted"/>
<dbReference type="PANTHER" id="PTHR13061">
    <property type="entry name" value="DYNACTIN SUBUNIT P25"/>
    <property type="match status" value="1"/>
</dbReference>
<dbReference type="InterPro" id="IPR011004">
    <property type="entry name" value="Trimer_LpxA-like_sf"/>
</dbReference>
<dbReference type="EMBL" id="CP035758">
    <property type="protein sequence ID" value="QBD76493.1"/>
    <property type="molecule type" value="Genomic_DNA"/>
</dbReference>
<organism evidence="1 2">
    <name type="scientific">Ktedonosporobacter rubrisoli</name>
    <dbReference type="NCBI Taxonomy" id="2509675"/>
    <lineage>
        <taxon>Bacteria</taxon>
        <taxon>Bacillati</taxon>
        <taxon>Chloroflexota</taxon>
        <taxon>Ktedonobacteria</taxon>
        <taxon>Ktedonobacterales</taxon>
        <taxon>Ktedonosporobacteraceae</taxon>
        <taxon>Ktedonosporobacter</taxon>
    </lineage>
</organism>
<evidence type="ECO:0000313" key="2">
    <source>
        <dbReference type="Proteomes" id="UP000290365"/>
    </source>
</evidence>
<name>A0A4P6JMX3_KTERU</name>
<dbReference type="Gene3D" id="2.160.10.10">
    <property type="entry name" value="Hexapeptide repeat proteins"/>
    <property type="match status" value="1"/>
</dbReference>
<sequence length="255" mass="27894">MLRALTRRDYVYCASTSRKFVRSMLSARKPTQNCFKLKDRKERIMLIAHQGKSPRIHPTAYVAPTALISGEVEIGAHCRILHGAVITAEGAAVTIGEHCLVMEQAVLRAAGGKQRSFPLVLGNHSLVGPHAYLVGCTIGQNCFIATGALVFNNARIKDNCTVTLQGIVHIGTTLEEGQHVPLQHIAIGTPARIFRPGETEAMMAALHKEGFKHVVLGMDLTKRGQEAIEEYRLGLERYTQALAAHQQDIILESAD</sequence>
<dbReference type="PANTHER" id="PTHR13061:SF29">
    <property type="entry name" value="GAMMA CARBONIC ANHYDRASE-LIKE 1, MITOCHONDRIAL-RELATED"/>
    <property type="match status" value="1"/>
</dbReference>
<dbReference type="Proteomes" id="UP000290365">
    <property type="component" value="Chromosome"/>
</dbReference>
<protein>
    <submittedName>
        <fullName evidence="1">Gamma carbonic anhydrase family protein</fullName>
    </submittedName>
</protein>